<dbReference type="Pfam" id="PF00652">
    <property type="entry name" value="Ricin_B_lectin"/>
    <property type="match status" value="1"/>
</dbReference>
<keyword evidence="5" id="KW-0732">Signal</keyword>
<feature type="chain" id="PRO_5004895708" description="Ricin B lectin domain-containing protein" evidence="5">
    <location>
        <begin position="22"/>
        <end position="640"/>
    </location>
</feature>
<feature type="signal peptide" evidence="5">
    <location>
        <begin position="1"/>
        <end position="21"/>
    </location>
</feature>
<dbReference type="SUPFAM" id="SSF50370">
    <property type="entry name" value="Ricin B-like lectins"/>
    <property type="match status" value="1"/>
</dbReference>
<keyword evidence="3 4" id="KW-0326">Glycosidase</keyword>
<keyword evidence="8" id="KW-1185">Reference proteome</keyword>
<sequence length="640" mass="71265">MKGLTLSTAAAVFLQASVTYADISKIVRVDVKSQQFIDAQGRSRHFHGTNMVKKSFPWHADVDNFVAGYSVVDKDIQYLKDLNINVVRLGVHWAGVEPVRGVYNQTYLDITHRIIKKLQDNGIYTLVDHHQDVWAPQLCGHGAPLWFVKQDWVKASHRMPWPQKAPFKNLDTDGVPSDDECATIGGPDWALSYFNSAVGNAFGRLYNNNDNLGDTWAAYWKVLATEYGTLPGVMGYDLMNEPWVGDHMANPLLLIPGVADRVNMEALWNKGNTAIRAVDNTTIVMFEGATWDILAGFNNVPGGDGSKTAQSYHYYKPPQIGSVESTIKNRIKDANRLKTTGMLTEFELWGQSEKEVAASLEVTRQADKYLQSWAAWAYENVIDRENLAPRPLLALTYARTFAEATAGITKTVHFDDVTAKYWVSWIANTAIVAPGLIRISPKMYYPDGIRVISSPPDVVTYTMENDNVIRLHYTKEAVNWRTITTSVQPFYPTGPITNSASGGKCIDVSGGVVLPDTPTILYTCVPSWNQVWKFKDNTIQLAFDQDHQSGKYCLDTQTISPTEKFLNVVLNPCEKGKASQKWSTTSTGNIVNTASGNCIDITASRYKDGSRLVAYPCGNRQANQVWKLPNGVDGTWYANM</sequence>
<organism evidence="7 8">
    <name type="scientific">Drechslerella stenobrocha 248</name>
    <dbReference type="NCBI Taxonomy" id="1043628"/>
    <lineage>
        <taxon>Eukaryota</taxon>
        <taxon>Fungi</taxon>
        <taxon>Dikarya</taxon>
        <taxon>Ascomycota</taxon>
        <taxon>Pezizomycotina</taxon>
        <taxon>Orbiliomycetes</taxon>
        <taxon>Orbiliales</taxon>
        <taxon>Orbiliaceae</taxon>
        <taxon>Drechslerella</taxon>
    </lineage>
</organism>
<evidence type="ECO:0000256" key="4">
    <source>
        <dbReference type="RuleBase" id="RU361153"/>
    </source>
</evidence>
<comment type="similarity">
    <text evidence="1 4">Belongs to the glycosyl hydrolase 5 (cellulase A) family.</text>
</comment>
<evidence type="ECO:0000259" key="6">
    <source>
        <dbReference type="SMART" id="SM00458"/>
    </source>
</evidence>
<evidence type="ECO:0000256" key="2">
    <source>
        <dbReference type="ARBA" id="ARBA00022801"/>
    </source>
</evidence>
<dbReference type="InterPro" id="IPR001547">
    <property type="entry name" value="Glyco_hydro_5"/>
</dbReference>
<proteinExistence type="inferred from homology"/>
<protein>
    <recommendedName>
        <fullName evidence="6">Ricin B lectin domain-containing protein</fullName>
    </recommendedName>
</protein>
<dbReference type="Gene3D" id="3.20.20.80">
    <property type="entry name" value="Glycosidases"/>
    <property type="match status" value="1"/>
</dbReference>
<reference evidence="7 8" key="1">
    <citation type="submission" date="2013-05" db="EMBL/GenBank/DDBJ databases">
        <title>Drechslerella stenobrocha genome reveals carnivorous origination and mechanical trapping mechanism of predatory fungi.</title>
        <authorList>
            <person name="Liu X."/>
            <person name="Zhang W."/>
            <person name="Liu K."/>
        </authorList>
    </citation>
    <scope>NUCLEOTIDE SEQUENCE [LARGE SCALE GENOMIC DNA]</scope>
    <source>
        <strain evidence="7 8">248</strain>
    </source>
</reference>
<dbReference type="InterPro" id="IPR052066">
    <property type="entry name" value="Glycosphingolipid_Hydrolases"/>
</dbReference>
<dbReference type="Proteomes" id="UP000024837">
    <property type="component" value="Unassembled WGS sequence"/>
</dbReference>
<dbReference type="InterPro" id="IPR013780">
    <property type="entry name" value="Glyco_hydro_b"/>
</dbReference>
<dbReference type="PANTHER" id="PTHR31308:SF3">
    <property type="entry name" value="ENDOGLYCOCERAMIDASE"/>
    <property type="match status" value="1"/>
</dbReference>
<dbReference type="AlphaFoldDB" id="W7HVC0"/>
<dbReference type="GO" id="GO:0016042">
    <property type="term" value="P:lipid catabolic process"/>
    <property type="evidence" value="ECO:0007669"/>
    <property type="project" value="UniProtKB-ARBA"/>
</dbReference>
<dbReference type="Gene3D" id="2.60.40.1180">
    <property type="entry name" value="Golgi alpha-mannosidase II"/>
    <property type="match status" value="1"/>
</dbReference>
<dbReference type="InterPro" id="IPR017853">
    <property type="entry name" value="GH"/>
</dbReference>
<keyword evidence="2 4" id="KW-0378">Hydrolase</keyword>
<dbReference type="EMBL" id="KI966450">
    <property type="protein sequence ID" value="EWC43853.1"/>
    <property type="molecule type" value="Genomic_DNA"/>
</dbReference>
<dbReference type="Gene3D" id="2.80.10.50">
    <property type="match status" value="1"/>
</dbReference>
<dbReference type="InterPro" id="IPR035992">
    <property type="entry name" value="Ricin_B-like_lectins"/>
</dbReference>
<dbReference type="GO" id="GO:1901136">
    <property type="term" value="P:carbohydrate derivative catabolic process"/>
    <property type="evidence" value="ECO:0007669"/>
    <property type="project" value="UniProtKB-ARBA"/>
</dbReference>
<dbReference type="OrthoDB" id="1887033at2759"/>
<feature type="domain" description="Ricin B lectin" evidence="6">
    <location>
        <begin position="494"/>
        <end position="629"/>
    </location>
</feature>
<evidence type="ECO:0000256" key="1">
    <source>
        <dbReference type="ARBA" id="ARBA00005641"/>
    </source>
</evidence>
<dbReference type="PROSITE" id="PS50231">
    <property type="entry name" value="RICIN_B_LECTIN"/>
    <property type="match status" value="1"/>
</dbReference>
<name>W7HVC0_9PEZI</name>
<dbReference type="PANTHER" id="PTHR31308">
    <property type="match status" value="1"/>
</dbReference>
<dbReference type="InterPro" id="IPR000772">
    <property type="entry name" value="Ricin_B_lectin"/>
</dbReference>
<evidence type="ECO:0000313" key="8">
    <source>
        <dbReference type="Proteomes" id="UP000024837"/>
    </source>
</evidence>
<evidence type="ECO:0000256" key="3">
    <source>
        <dbReference type="ARBA" id="ARBA00023295"/>
    </source>
</evidence>
<accession>W7HVC0</accession>
<evidence type="ECO:0000313" key="7">
    <source>
        <dbReference type="EMBL" id="EWC43853.1"/>
    </source>
</evidence>
<dbReference type="HOGENOM" id="CLU_027657_0_0_1"/>
<dbReference type="GO" id="GO:0004553">
    <property type="term" value="F:hydrolase activity, hydrolyzing O-glycosyl compounds"/>
    <property type="evidence" value="ECO:0007669"/>
    <property type="project" value="InterPro"/>
</dbReference>
<dbReference type="GO" id="GO:0000272">
    <property type="term" value="P:polysaccharide catabolic process"/>
    <property type="evidence" value="ECO:0007669"/>
    <property type="project" value="InterPro"/>
</dbReference>
<gene>
    <name evidence="7" type="ORF">DRE_07297</name>
</gene>
<evidence type="ECO:0000256" key="5">
    <source>
        <dbReference type="SAM" id="SignalP"/>
    </source>
</evidence>
<dbReference type="Pfam" id="PF00150">
    <property type="entry name" value="Cellulase"/>
    <property type="match status" value="1"/>
</dbReference>
<dbReference type="SMART" id="SM00458">
    <property type="entry name" value="RICIN"/>
    <property type="match status" value="1"/>
</dbReference>
<dbReference type="SUPFAM" id="SSF51445">
    <property type="entry name" value="(Trans)glycosidases"/>
    <property type="match status" value="1"/>
</dbReference>